<gene>
    <name evidence="1" type="ORF">KUCAC02_027014</name>
</gene>
<comment type="caution">
    <text evidence="1">The sequence shown here is derived from an EMBL/GenBank/DDBJ whole genome shotgun (WGS) entry which is preliminary data.</text>
</comment>
<evidence type="ECO:0000313" key="1">
    <source>
        <dbReference type="EMBL" id="KAI4807187.1"/>
    </source>
</evidence>
<keyword evidence="2" id="KW-1185">Reference proteome</keyword>
<protein>
    <submittedName>
        <fullName evidence="1">Uncharacterized protein</fullName>
    </submittedName>
</protein>
<organism evidence="1 2">
    <name type="scientific">Chaenocephalus aceratus</name>
    <name type="common">Blackfin icefish</name>
    <name type="synonym">Chaenichthys aceratus</name>
    <dbReference type="NCBI Taxonomy" id="36190"/>
    <lineage>
        <taxon>Eukaryota</taxon>
        <taxon>Metazoa</taxon>
        <taxon>Chordata</taxon>
        <taxon>Craniata</taxon>
        <taxon>Vertebrata</taxon>
        <taxon>Euteleostomi</taxon>
        <taxon>Actinopterygii</taxon>
        <taxon>Neopterygii</taxon>
        <taxon>Teleostei</taxon>
        <taxon>Neoteleostei</taxon>
        <taxon>Acanthomorphata</taxon>
        <taxon>Eupercaria</taxon>
        <taxon>Perciformes</taxon>
        <taxon>Notothenioidei</taxon>
        <taxon>Channichthyidae</taxon>
        <taxon>Chaenocephalus</taxon>
    </lineage>
</organism>
<sequence length="1232" mass="138706">LSTDRELGAEFSLWERRSVHTAKVVRTRWLESGGRRGEGDSLLMSAGVRHGKRTLHGSLGLFAASELWEREEHQEGDMTAEGSSFLQMGASLEQQIVCMFKLMEEYDWGEFAVITSLLPGYDTFVDIVQSYTDTSYFLWNLQDVLSLEMSVGSNDARTKRMLQQVDSQVLMAYCSYEEAQYLFQQAAEVGLLGPGYIWIIPSQAVGNPDSPPPASFPIGVIGVITDQWRKSLRQRVREGVAIVAQGAESFKKLYGFIPEGQGDCTKLAKHSDNNTLFRHMLNVTWERKDLSFNNQGFLTNPSMVLVALDRDRLWDKVGTFSRGILQVRYPVWPRYGSFLEQVSDDRHLTVATLEEHPFVMVENVDPGTGTCVRNTVPCRRQSNQTGRHFMKNTTHLLLILHGHCTTCVRVSVCREDTNRSLDIGHAESYTKLCFTNGKHGKLVRGTWNGMIGEVFYRRADMAIGSLTINEERSEIIDFSVPFVETGISVMVARSNGTVSPSAFLVFVFEYLSPVGYNRSLVSAKTPGGPTFTIGKSVWLLWGIVFNNSVPIENPKGTTSKIMVLVWAFFAVIFLASYTANLAAFMIQEQYIDTVSGLSDKKFQKPHEHYPPFRFGTVPNGSTERNIRSNYPDMHMHMMKYNQKGVEEALESLKTGKLNAFIYDAAVLNYMAGKDEGCKLVTIGSGKVFATTGYGIALQKDSRWKRLIDLALLQFLGDGDTQRLETVWLSGICQNEKNEVMSSKLDIDNMAGVFYMLLVAMGLSMLVFAWEHLLYWKLRHSLRKSRKLDYMLAISRDLVSTANVETSLDHAHQDHRAFESSWRQLACSYSTSRHGDCTRRICLYYGESLPLTPPLTAVTSLKLQRGVTRPTPLRYTLPTRSSSCLYDRPLPVSSLSSPHLAMGEPLPHQHPHHYQTTGRLYVDPHPHSPFIPYNDLQLPDIYASHPVSPHQNQQVHEGFSRRKRRSKSFQCEDANVEGRKYRDQEKSNISSVYLSELKANHLQENHISAPSVDCIYSEEVKCPRVENYGSWPPEDMVLRGRRRHRRPSFLKATWGSEQIRQMEESLSSLSSQSQSALPDLFPCMLTQTAPAKPYNPAQLRNNLCLPRNQAYLHIREDHRRPNGRKGQRLRYSHSAHLPTYGEAVQHGSGLGRGMHHSQASSSPVCQLLACGGERCGSQQALLYQDSLYGAYGIYQGSQTGSEALAGQRAGGQPSGSPCVLRPWRRVSSLESEV</sequence>
<dbReference type="Proteomes" id="UP001057452">
    <property type="component" value="Chromosome 19"/>
</dbReference>
<name>A0ACB9W487_CHAAC</name>
<dbReference type="EMBL" id="CM043803">
    <property type="protein sequence ID" value="KAI4807187.1"/>
    <property type="molecule type" value="Genomic_DNA"/>
</dbReference>
<proteinExistence type="predicted"/>
<feature type="non-terminal residue" evidence="1">
    <location>
        <position position="1"/>
    </location>
</feature>
<reference evidence="1" key="1">
    <citation type="submission" date="2022-05" db="EMBL/GenBank/DDBJ databases">
        <title>Chromosome-level genome of Chaenocephalus aceratus.</title>
        <authorList>
            <person name="Park H."/>
        </authorList>
    </citation>
    <scope>NUCLEOTIDE SEQUENCE</scope>
    <source>
        <strain evidence="1">KU_202001</strain>
    </source>
</reference>
<accession>A0ACB9W487</accession>
<evidence type="ECO:0000313" key="2">
    <source>
        <dbReference type="Proteomes" id="UP001057452"/>
    </source>
</evidence>